<dbReference type="AlphaFoldDB" id="A0AAE1I339"/>
<dbReference type="PANTHER" id="PTHR47163">
    <property type="entry name" value="DDE_TNP_IS1595 DOMAIN-CONTAINING PROTEIN"/>
    <property type="match status" value="1"/>
</dbReference>
<feature type="domain" description="ISXO2-like transposase" evidence="1">
    <location>
        <begin position="7"/>
        <end position="147"/>
    </location>
</feature>
<protein>
    <submittedName>
        <fullName evidence="2">Transposase-like protein</fullName>
    </submittedName>
</protein>
<organism evidence="2 3">
    <name type="scientific">Frankliniella fusca</name>
    <dbReference type="NCBI Taxonomy" id="407009"/>
    <lineage>
        <taxon>Eukaryota</taxon>
        <taxon>Metazoa</taxon>
        <taxon>Ecdysozoa</taxon>
        <taxon>Arthropoda</taxon>
        <taxon>Hexapoda</taxon>
        <taxon>Insecta</taxon>
        <taxon>Pterygota</taxon>
        <taxon>Neoptera</taxon>
        <taxon>Paraneoptera</taxon>
        <taxon>Thysanoptera</taxon>
        <taxon>Terebrantia</taxon>
        <taxon>Thripoidea</taxon>
        <taxon>Thripidae</taxon>
        <taxon>Frankliniella</taxon>
    </lineage>
</organism>
<dbReference type="InterPro" id="IPR053164">
    <property type="entry name" value="IS1016-like_transposase"/>
</dbReference>
<dbReference type="EMBL" id="JAHWGI010001420">
    <property type="protein sequence ID" value="KAK3931231.1"/>
    <property type="molecule type" value="Genomic_DNA"/>
</dbReference>
<dbReference type="SMART" id="SM01126">
    <property type="entry name" value="DDE_Tnp_IS1595"/>
    <property type="match status" value="1"/>
</dbReference>
<proteinExistence type="predicted"/>
<keyword evidence="3" id="KW-1185">Reference proteome</keyword>
<accession>A0AAE1I339</accession>
<dbReference type="PANTHER" id="PTHR47163:SF2">
    <property type="entry name" value="SI:DKEY-17M8.2"/>
    <property type="match status" value="1"/>
</dbReference>
<sequence>MEREFEQIGGEGKIVEIDESLFNKRKYNKGKKKMCQQWVFGGVEQGSNKCFLVKVDKRDKKTLLPLIKKHIAPGSTIYSDSWKAYDCLGENGFNHLKVNHKITFKEGDCCTNTVEGMWRHVKRMFPECNRKKGLFDSYLAEYMFRRKYASNNFFATLLSKIIVVYKPKIEDVSESEDSDTDVNNNDTE</sequence>
<evidence type="ECO:0000259" key="1">
    <source>
        <dbReference type="SMART" id="SM01126"/>
    </source>
</evidence>
<dbReference type="NCBIfam" id="NF033547">
    <property type="entry name" value="transpos_IS1595"/>
    <property type="match status" value="1"/>
</dbReference>
<dbReference type="Pfam" id="PF12762">
    <property type="entry name" value="DDE_Tnp_IS1595"/>
    <property type="match status" value="1"/>
</dbReference>
<reference evidence="2" key="1">
    <citation type="submission" date="2021-07" db="EMBL/GenBank/DDBJ databases">
        <authorList>
            <person name="Catto M.A."/>
            <person name="Jacobson A."/>
            <person name="Kennedy G."/>
            <person name="Labadie P."/>
            <person name="Hunt B.G."/>
            <person name="Srinivasan R."/>
        </authorList>
    </citation>
    <scope>NUCLEOTIDE SEQUENCE</scope>
    <source>
        <strain evidence="2">PL_HMW_Pooled</strain>
        <tissue evidence="2">Head</tissue>
    </source>
</reference>
<reference evidence="2" key="2">
    <citation type="journal article" date="2023" name="BMC Genomics">
        <title>Pest status, molecular evolution, and epigenetic factors derived from the genome assembly of Frankliniella fusca, a thysanopteran phytovirus vector.</title>
        <authorList>
            <person name="Catto M.A."/>
            <person name="Labadie P.E."/>
            <person name="Jacobson A.L."/>
            <person name="Kennedy G.G."/>
            <person name="Srinivasan R."/>
            <person name="Hunt B.G."/>
        </authorList>
    </citation>
    <scope>NUCLEOTIDE SEQUENCE</scope>
    <source>
        <strain evidence="2">PL_HMW_Pooled</strain>
    </source>
</reference>
<gene>
    <name evidence="2" type="ORF">KUF71_025375</name>
</gene>
<name>A0AAE1I339_9NEOP</name>
<dbReference type="InterPro" id="IPR024445">
    <property type="entry name" value="Tnp_ISXO2-like"/>
</dbReference>
<dbReference type="Proteomes" id="UP001219518">
    <property type="component" value="Unassembled WGS sequence"/>
</dbReference>
<evidence type="ECO:0000313" key="2">
    <source>
        <dbReference type="EMBL" id="KAK3931231.1"/>
    </source>
</evidence>
<comment type="caution">
    <text evidence="2">The sequence shown here is derived from an EMBL/GenBank/DDBJ whole genome shotgun (WGS) entry which is preliminary data.</text>
</comment>
<evidence type="ECO:0000313" key="3">
    <source>
        <dbReference type="Proteomes" id="UP001219518"/>
    </source>
</evidence>